<evidence type="ECO:0000313" key="2">
    <source>
        <dbReference type="Proteomes" id="UP000824469"/>
    </source>
</evidence>
<evidence type="ECO:0000313" key="1">
    <source>
        <dbReference type="EMBL" id="KAH9326957.1"/>
    </source>
</evidence>
<accession>A0AA38GR74</accession>
<name>A0AA38GR74_TAXCH</name>
<gene>
    <name evidence="1" type="ORF">KI387_007135</name>
</gene>
<dbReference type="EMBL" id="JAHRHJ020000002">
    <property type="protein sequence ID" value="KAH9326957.1"/>
    <property type="molecule type" value="Genomic_DNA"/>
</dbReference>
<sequence length="56" mass="6509">DTWYIKDSNDNIIDEGIQRNDNNKSARQVWWMQMASEGRYIRLCSTPQSDLSSSSP</sequence>
<protein>
    <submittedName>
        <fullName evidence="1">Uncharacterized protein</fullName>
    </submittedName>
</protein>
<dbReference type="Proteomes" id="UP000824469">
    <property type="component" value="Unassembled WGS sequence"/>
</dbReference>
<reference evidence="1 2" key="1">
    <citation type="journal article" date="2021" name="Nat. Plants">
        <title>The Taxus genome provides insights into paclitaxel biosynthesis.</title>
        <authorList>
            <person name="Xiong X."/>
            <person name="Gou J."/>
            <person name="Liao Q."/>
            <person name="Li Y."/>
            <person name="Zhou Q."/>
            <person name="Bi G."/>
            <person name="Li C."/>
            <person name="Du R."/>
            <person name="Wang X."/>
            <person name="Sun T."/>
            <person name="Guo L."/>
            <person name="Liang H."/>
            <person name="Lu P."/>
            <person name="Wu Y."/>
            <person name="Zhang Z."/>
            <person name="Ro D.K."/>
            <person name="Shang Y."/>
            <person name="Huang S."/>
            <person name="Yan J."/>
        </authorList>
    </citation>
    <scope>NUCLEOTIDE SEQUENCE [LARGE SCALE GENOMIC DNA]</scope>
    <source>
        <strain evidence="1">Ta-2019</strain>
    </source>
</reference>
<keyword evidence="2" id="KW-1185">Reference proteome</keyword>
<proteinExistence type="predicted"/>
<feature type="non-terminal residue" evidence="1">
    <location>
        <position position="56"/>
    </location>
</feature>
<comment type="caution">
    <text evidence="1">The sequence shown here is derived from an EMBL/GenBank/DDBJ whole genome shotgun (WGS) entry which is preliminary data.</text>
</comment>
<dbReference type="AlphaFoldDB" id="A0AA38GR74"/>
<feature type="non-terminal residue" evidence="1">
    <location>
        <position position="1"/>
    </location>
</feature>
<organism evidence="1 2">
    <name type="scientific">Taxus chinensis</name>
    <name type="common">Chinese yew</name>
    <name type="synonym">Taxus wallichiana var. chinensis</name>
    <dbReference type="NCBI Taxonomy" id="29808"/>
    <lineage>
        <taxon>Eukaryota</taxon>
        <taxon>Viridiplantae</taxon>
        <taxon>Streptophyta</taxon>
        <taxon>Embryophyta</taxon>
        <taxon>Tracheophyta</taxon>
        <taxon>Spermatophyta</taxon>
        <taxon>Pinopsida</taxon>
        <taxon>Pinidae</taxon>
        <taxon>Conifers II</taxon>
        <taxon>Cupressales</taxon>
        <taxon>Taxaceae</taxon>
        <taxon>Taxus</taxon>
    </lineage>
</organism>